<reference evidence="2 3" key="1">
    <citation type="submission" date="2019-06" db="EMBL/GenBank/DDBJ databases">
        <title>Draft genomes of female and male turbot (Scophthalmus maximus).</title>
        <authorList>
            <person name="Xu H."/>
            <person name="Xu X.-W."/>
            <person name="Shao C."/>
            <person name="Chen S."/>
        </authorList>
    </citation>
    <scope>NUCLEOTIDE SEQUENCE [LARGE SCALE GENOMIC DNA]</scope>
    <source>
        <strain evidence="2">Ysfricsl-2016a</strain>
        <tissue evidence="2">Blood</tissue>
    </source>
</reference>
<evidence type="ECO:0000313" key="2">
    <source>
        <dbReference type="EMBL" id="KAF0044930.1"/>
    </source>
</evidence>
<accession>A0A6A4TMV8</accession>
<feature type="region of interest" description="Disordered" evidence="1">
    <location>
        <begin position="1"/>
        <end position="29"/>
    </location>
</feature>
<comment type="caution">
    <text evidence="2">The sequence shown here is derived from an EMBL/GenBank/DDBJ whole genome shotgun (WGS) entry which is preliminary data.</text>
</comment>
<gene>
    <name evidence="2" type="ORF">F2P81_001459</name>
</gene>
<dbReference type="EMBL" id="VEVO01000002">
    <property type="protein sequence ID" value="KAF0044930.1"/>
    <property type="molecule type" value="Genomic_DNA"/>
</dbReference>
<protein>
    <submittedName>
        <fullName evidence="2">Uncharacterized protein</fullName>
    </submittedName>
</protein>
<sequence>MLCRRTSGHTALQRLSVREERHRPAAPLTADDGPLHLELWRPLLATAEHSSYLRPDNVYRTYCSEIIRPVPTSHTTSSIRSGKHVITQTRLHRSTFD</sequence>
<organism evidence="2 3">
    <name type="scientific">Scophthalmus maximus</name>
    <name type="common">Turbot</name>
    <name type="synonym">Psetta maxima</name>
    <dbReference type="NCBI Taxonomy" id="52904"/>
    <lineage>
        <taxon>Eukaryota</taxon>
        <taxon>Metazoa</taxon>
        <taxon>Chordata</taxon>
        <taxon>Craniata</taxon>
        <taxon>Vertebrata</taxon>
        <taxon>Euteleostomi</taxon>
        <taxon>Actinopterygii</taxon>
        <taxon>Neopterygii</taxon>
        <taxon>Teleostei</taxon>
        <taxon>Neoteleostei</taxon>
        <taxon>Acanthomorphata</taxon>
        <taxon>Carangaria</taxon>
        <taxon>Pleuronectiformes</taxon>
        <taxon>Pleuronectoidei</taxon>
        <taxon>Scophthalmidae</taxon>
        <taxon>Scophthalmus</taxon>
    </lineage>
</organism>
<name>A0A6A4TMV8_SCOMX</name>
<dbReference type="Proteomes" id="UP000438429">
    <property type="component" value="Unassembled WGS sequence"/>
</dbReference>
<evidence type="ECO:0000313" key="3">
    <source>
        <dbReference type="Proteomes" id="UP000438429"/>
    </source>
</evidence>
<dbReference type="AlphaFoldDB" id="A0A6A4TMV8"/>
<feature type="region of interest" description="Disordered" evidence="1">
    <location>
        <begin position="72"/>
        <end position="97"/>
    </location>
</feature>
<evidence type="ECO:0000256" key="1">
    <source>
        <dbReference type="SAM" id="MobiDB-lite"/>
    </source>
</evidence>
<proteinExistence type="predicted"/>